<feature type="compositionally biased region" description="Basic and acidic residues" evidence="1">
    <location>
        <begin position="1"/>
        <end position="11"/>
    </location>
</feature>
<proteinExistence type="predicted"/>
<dbReference type="RefSeq" id="XP_010256462.1">
    <property type="nucleotide sequence ID" value="XM_010258160.2"/>
</dbReference>
<protein>
    <submittedName>
        <fullName evidence="3 4">Uncharacterized protein LOC104596840</fullName>
    </submittedName>
</protein>
<keyword evidence="2" id="KW-1185">Reference proteome</keyword>
<dbReference type="eggNOG" id="ENOG502QQSV">
    <property type="taxonomic scope" value="Eukaryota"/>
</dbReference>
<dbReference type="RefSeq" id="XP_010256461.1">
    <property type="nucleotide sequence ID" value="XM_010258159.2"/>
</dbReference>
<organism evidence="2 3">
    <name type="scientific">Nelumbo nucifera</name>
    <name type="common">Sacred lotus</name>
    <dbReference type="NCBI Taxonomy" id="4432"/>
    <lineage>
        <taxon>Eukaryota</taxon>
        <taxon>Viridiplantae</taxon>
        <taxon>Streptophyta</taxon>
        <taxon>Embryophyta</taxon>
        <taxon>Tracheophyta</taxon>
        <taxon>Spermatophyta</taxon>
        <taxon>Magnoliopsida</taxon>
        <taxon>Proteales</taxon>
        <taxon>Nelumbonaceae</taxon>
        <taxon>Nelumbo</taxon>
    </lineage>
</organism>
<accession>A0A1U8A561</accession>
<sequence length="745" mass="83340">MKLGFRQKDLDSTPGPSLDGSFRRSKSGVSPDRRSEVSTSSKYFPTSRRVFRGLKDYARKLSDVDAFTQEIEDWVLERTSSGTEEGKQLFRSPFLVDELRKLDYALEGILFQQLFRMPYSLYPSDDLKEDEYLALEDFLHTIVDGLWRTFWHRHGPLPFFVSCPRHPGSKFYTVERAIMRGRLGGLCGAALLSKNENSMQAQWDQVMEFALFKPDISQGNELGFSAAIICEALFYGFHILLSRTLSKYNAVNGDSIYLLVLDSKFGGVVKFGGDLSKLEVNSSNPYNSVVEWIKVHAEVSVSPVDRIWNKLGNANWGDLGTLQLLLATFHSIVQVKGPPRKSISTLAADHSLRLQKRRIECCLLDNGNGLVSMQQTSHSQEIVELDHDEDLSFGRQASRLKLKQGEIMLLEDQQGRKGFRIQETLVEGNCMSYSAISLEHPGELLTVHVGAHPSRLEPSWEDMSLWYQVQRQTKVLNILKQQGISSKYLPEIVASGRILHSGHCKKQSPGDRCDHPWCGTPILVTSPVGEPLSSIVARDGPFSSEEAVRCCRDCLSALRSASKANVMHGDLCPENIARVVDAHGARNRSLFVLSSWGRAVLEDRDSPAINLQFSSTHALQQGKLCPASDAESLIYLLYFVCGGTMQQQDSIESALQWRERCWARRLIQQQLGEVSALLKAFADYVDSLCGTPYPVDYDIWLKRLNRAVDGSTDRGKLIEEVAATMRLEDIPESSGTSGGCTSFSC</sequence>
<name>A0A1U8A561_NELNU</name>
<dbReference type="STRING" id="4432.A0A1U8A561"/>
<dbReference type="InterPro" id="IPR011009">
    <property type="entry name" value="Kinase-like_dom_sf"/>
</dbReference>
<dbReference type="Proteomes" id="UP000189703">
    <property type="component" value="Unplaced"/>
</dbReference>
<reference evidence="3 4" key="1">
    <citation type="submission" date="2025-04" db="UniProtKB">
        <authorList>
            <consortium name="RefSeq"/>
        </authorList>
    </citation>
    <scope>IDENTIFICATION</scope>
</reference>
<dbReference type="SUPFAM" id="SSF56112">
    <property type="entry name" value="Protein kinase-like (PK-like)"/>
    <property type="match status" value="1"/>
</dbReference>
<dbReference type="PANTHER" id="PTHR35118:SF2">
    <property type="entry name" value="PROTEIN KINASE DOMAIN-CONTAINING PROTEIN"/>
    <property type="match status" value="1"/>
</dbReference>
<dbReference type="AlphaFoldDB" id="A0A1U8A561"/>
<dbReference type="OrthoDB" id="1890226at2759"/>
<dbReference type="KEGG" id="nnu:104596840"/>
<evidence type="ECO:0000256" key="1">
    <source>
        <dbReference type="SAM" id="MobiDB-lite"/>
    </source>
</evidence>
<dbReference type="GeneID" id="104596840"/>
<dbReference type="PANTHER" id="PTHR35118">
    <property type="entry name" value="KINASE FAMILY PROTEIN"/>
    <property type="match status" value="1"/>
</dbReference>
<dbReference type="OMA" id="FYSIIQW"/>
<evidence type="ECO:0000313" key="4">
    <source>
        <dbReference type="RefSeq" id="XP_010256462.1"/>
    </source>
</evidence>
<evidence type="ECO:0000313" key="3">
    <source>
        <dbReference type="RefSeq" id="XP_010256461.1"/>
    </source>
</evidence>
<feature type="region of interest" description="Disordered" evidence="1">
    <location>
        <begin position="1"/>
        <end position="41"/>
    </location>
</feature>
<evidence type="ECO:0000313" key="2">
    <source>
        <dbReference type="Proteomes" id="UP000189703"/>
    </source>
</evidence>
<gene>
    <name evidence="3 4" type="primary">LOC104596840</name>
</gene>
<dbReference type="Gene3D" id="1.10.510.10">
    <property type="entry name" value="Transferase(Phosphotransferase) domain 1"/>
    <property type="match status" value="1"/>
</dbReference>